<proteinExistence type="predicted"/>
<comment type="caution">
    <text evidence="3">The sequence shown here is derived from an EMBL/GenBank/DDBJ whole genome shotgun (WGS) entry which is preliminary data.</text>
</comment>
<reference evidence="3 4" key="1">
    <citation type="submission" date="2020-08" db="EMBL/GenBank/DDBJ databases">
        <title>Genomic Encyclopedia of Type Strains, Phase IV (KMG-V): Genome sequencing to study the core and pangenomes of soil and plant-associated prokaryotes.</title>
        <authorList>
            <person name="Whitman W."/>
        </authorList>
    </citation>
    <scope>NUCLEOTIDE SEQUENCE [LARGE SCALE GENOMIC DNA]</scope>
    <source>
        <strain evidence="3 4">X5P2</strain>
    </source>
</reference>
<evidence type="ECO:0000313" key="4">
    <source>
        <dbReference type="Proteomes" id="UP000535182"/>
    </source>
</evidence>
<keyword evidence="2" id="KW-0732">Signal</keyword>
<dbReference type="RefSeq" id="WP_313899648.1">
    <property type="nucleotide sequence ID" value="NZ_JACHEB010000011.1"/>
</dbReference>
<dbReference type="EMBL" id="JACHEB010000011">
    <property type="protein sequence ID" value="MBB5330633.1"/>
    <property type="molecule type" value="Genomic_DNA"/>
</dbReference>
<feature type="compositionally biased region" description="Pro residues" evidence="1">
    <location>
        <begin position="61"/>
        <end position="83"/>
    </location>
</feature>
<dbReference type="Gene3D" id="2.40.160.130">
    <property type="entry name" value="Capsule assembly protein Wzi"/>
    <property type="match status" value="1"/>
</dbReference>
<sequence length="638" mass="70704">MRTKASLCFAALSLWAASAAIAQTPTPPPAPPPASNPPPTPVPDATFPSEPPYAVQQAPLPSSPVPTPTPPPVVTPPAQPTPEKPYVGYPGYAPQEPKEPTDWLGSTYIPVDSWVYPELSRLYSMGFVNTMFLSMRPYTRRSVLHMLEKSQSDIINSDNEQAQSILAKLMYYLSAEDPDGGLISRNIVYGLDTSYTRVVGIDGPILNDSYHLGQTISNDYGRPYQSGFNAIAGASTVEEWGPVSLYVRGEYQHSPSATGYSTDLAMLLSINDFIDPYPAARQPTIPLGPIVEENPFRLVEAYASVHVLGHEVSGGKSDAWLGPAAGSSMAWSNNAENIYSFRINRVEPLYIPFVSKIMGPLRYDFFYGSLKGHTVPRAPWVHSEMFSFRPTDNFEFGFSRTIIFGGAGHAPVNLHLFLKGFFDPNDTTGEEKQGRDDPGARFSDFSASYRLPMLRKYVTFVVDSISHDDVTPISAPRRASYRTGLYLSQVPGLRALDFRVEAVSTDPGVSSAHLGQFAYWETIQKQGYTNKGFIMGDWIGREAKGGQAWLTYHLSGNEWVQLEYLNKKTPANFIPGGTTQNQYKATIVKRLGKDVELNAWFQYEQWKAPVYMPGLQKNTSTAVQLTWYPQLRSYPSIH</sequence>
<feature type="signal peptide" evidence="2">
    <location>
        <begin position="1"/>
        <end position="22"/>
    </location>
</feature>
<evidence type="ECO:0000256" key="2">
    <source>
        <dbReference type="SAM" id="SignalP"/>
    </source>
</evidence>
<keyword evidence="4" id="KW-1185">Reference proteome</keyword>
<name>A0A9X0QHP4_9BACT</name>
<dbReference type="InterPro" id="IPR026950">
    <property type="entry name" value="Caps_assemb_Wzi"/>
</dbReference>
<protein>
    <recommendedName>
        <fullName evidence="5">Capsule assembly Wzi family protein</fullName>
    </recommendedName>
</protein>
<evidence type="ECO:0000256" key="1">
    <source>
        <dbReference type="SAM" id="MobiDB-lite"/>
    </source>
</evidence>
<accession>A0A9X0QHP4</accession>
<feature type="region of interest" description="Disordered" evidence="1">
    <location>
        <begin position="22"/>
        <end position="94"/>
    </location>
</feature>
<feature type="chain" id="PRO_5040942147" description="Capsule assembly Wzi family protein" evidence="2">
    <location>
        <begin position="23"/>
        <end position="638"/>
    </location>
</feature>
<dbReference type="AlphaFoldDB" id="A0A9X0QHP4"/>
<feature type="compositionally biased region" description="Pro residues" evidence="1">
    <location>
        <begin position="25"/>
        <end position="42"/>
    </location>
</feature>
<evidence type="ECO:0008006" key="5">
    <source>
        <dbReference type="Google" id="ProtNLM"/>
    </source>
</evidence>
<gene>
    <name evidence="3" type="ORF">HDF14_004269</name>
</gene>
<organism evidence="3 4">
    <name type="scientific">Tunturiibacter gelidiferens</name>
    <dbReference type="NCBI Taxonomy" id="3069689"/>
    <lineage>
        <taxon>Bacteria</taxon>
        <taxon>Pseudomonadati</taxon>
        <taxon>Acidobacteriota</taxon>
        <taxon>Terriglobia</taxon>
        <taxon>Terriglobales</taxon>
        <taxon>Acidobacteriaceae</taxon>
        <taxon>Tunturiibacter</taxon>
    </lineage>
</organism>
<evidence type="ECO:0000313" key="3">
    <source>
        <dbReference type="EMBL" id="MBB5330633.1"/>
    </source>
</evidence>
<dbReference type="Pfam" id="PF14052">
    <property type="entry name" value="Caps_assemb_Wzi"/>
    <property type="match status" value="1"/>
</dbReference>
<dbReference type="Proteomes" id="UP000535182">
    <property type="component" value="Unassembled WGS sequence"/>
</dbReference>
<dbReference type="InterPro" id="IPR038636">
    <property type="entry name" value="Wzi_sf"/>
</dbReference>